<evidence type="ECO:0000313" key="2">
    <source>
        <dbReference type="Proteomes" id="UP000652761"/>
    </source>
</evidence>
<keyword evidence="2" id="KW-1185">Reference proteome</keyword>
<accession>A0A843W5K8</accession>
<gene>
    <name evidence="1" type="ORF">Taro_039156</name>
</gene>
<organism evidence="1 2">
    <name type="scientific">Colocasia esculenta</name>
    <name type="common">Wild taro</name>
    <name type="synonym">Arum esculentum</name>
    <dbReference type="NCBI Taxonomy" id="4460"/>
    <lineage>
        <taxon>Eukaryota</taxon>
        <taxon>Viridiplantae</taxon>
        <taxon>Streptophyta</taxon>
        <taxon>Embryophyta</taxon>
        <taxon>Tracheophyta</taxon>
        <taxon>Spermatophyta</taxon>
        <taxon>Magnoliopsida</taxon>
        <taxon>Liliopsida</taxon>
        <taxon>Araceae</taxon>
        <taxon>Aroideae</taxon>
        <taxon>Colocasieae</taxon>
        <taxon>Colocasia</taxon>
    </lineage>
</organism>
<protein>
    <submittedName>
        <fullName evidence="1">Uncharacterized protein</fullName>
    </submittedName>
</protein>
<dbReference type="EMBL" id="NMUH01003604">
    <property type="protein sequence ID" value="MQM06333.1"/>
    <property type="molecule type" value="Genomic_DNA"/>
</dbReference>
<comment type="caution">
    <text evidence="1">The sequence shown here is derived from an EMBL/GenBank/DDBJ whole genome shotgun (WGS) entry which is preliminary data.</text>
</comment>
<reference evidence="1" key="1">
    <citation type="submission" date="2017-07" db="EMBL/GenBank/DDBJ databases">
        <title>Taro Niue Genome Assembly and Annotation.</title>
        <authorList>
            <person name="Atibalentja N."/>
            <person name="Keating K."/>
            <person name="Fields C.J."/>
        </authorList>
    </citation>
    <scope>NUCLEOTIDE SEQUENCE</scope>
    <source>
        <strain evidence="1">Niue_2</strain>
        <tissue evidence="1">Leaf</tissue>
    </source>
</reference>
<evidence type="ECO:0000313" key="1">
    <source>
        <dbReference type="EMBL" id="MQM06333.1"/>
    </source>
</evidence>
<name>A0A843W5K8_COLES</name>
<dbReference type="AlphaFoldDB" id="A0A843W5K8"/>
<sequence>MQNPEIATGAYKDCDRAVRPGVRVTTGRDQKATGCCEERDWAVRSGSTIATERFTTIRSRPIGPSRSQGLRLLLTEEGHVL</sequence>
<dbReference type="Proteomes" id="UP000652761">
    <property type="component" value="Unassembled WGS sequence"/>
</dbReference>
<proteinExistence type="predicted"/>